<evidence type="ECO:0000256" key="1">
    <source>
        <dbReference type="ARBA" id="ARBA00004141"/>
    </source>
</evidence>
<reference evidence="10 11" key="1">
    <citation type="journal article" date="2016" name="Nat. Commun.">
        <title>Thousands of microbial genomes shed light on interconnected biogeochemical processes in an aquifer system.</title>
        <authorList>
            <person name="Anantharaman K."/>
            <person name="Brown C.T."/>
            <person name="Hug L.A."/>
            <person name="Sharon I."/>
            <person name="Castelle C.J."/>
            <person name="Probst A.J."/>
            <person name="Thomas B.C."/>
            <person name="Singh A."/>
            <person name="Wilkins M.J."/>
            <person name="Karaoz U."/>
            <person name="Brodie E.L."/>
            <person name="Williams K.H."/>
            <person name="Hubbard S.S."/>
            <person name="Banfield J.F."/>
        </authorList>
    </citation>
    <scope>NUCLEOTIDE SEQUENCE [LARGE SCALE GENOMIC DNA]</scope>
</reference>
<dbReference type="InterPro" id="IPR035921">
    <property type="entry name" value="F/V-ATP_Csub_sf"/>
</dbReference>
<evidence type="ECO:0000256" key="4">
    <source>
        <dbReference type="ARBA" id="ARBA00022692"/>
    </source>
</evidence>
<keyword evidence="6 8" id="KW-0406">Ion transport</keyword>
<dbReference type="Gene3D" id="1.20.120.610">
    <property type="entry name" value="lithium bound rotor ring of v- atpase"/>
    <property type="match status" value="1"/>
</dbReference>
<protein>
    <submittedName>
        <fullName evidence="10">Permease</fullName>
    </submittedName>
</protein>
<comment type="similarity">
    <text evidence="2 8">Belongs to the V-ATPase proteolipid subunit family.</text>
</comment>
<keyword evidence="7 8" id="KW-0472">Membrane</keyword>
<keyword evidence="3 8" id="KW-0813">Transport</keyword>
<dbReference type="Proteomes" id="UP000177528">
    <property type="component" value="Unassembled WGS sequence"/>
</dbReference>
<evidence type="ECO:0000259" key="9">
    <source>
        <dbReference type="Pfam" id="PF00137"/>
    </source>
</evidence>
<feature type="transmembrane region" description="Helical" evidence="8">
    <location>
        <begin position="132"/>
        <end position="157"/>
    </location>
</feature>
<feature type="transmembrane region" description="Helical" evidence="8">
    <location>
        <begin position="90"/>
        <end position="111"/>
    </location>
</feature>
<dbReference type="InterPro" id="IPR000245">
    <property type="entry name" value="ATPase_proteolipid_csu"/>
</dbReference>
<keyword evidence="5 8" id="KW-1133">Transmembrane helix</keyword>
<dbReference type="NCBIfam" id="NF005124">
    <property type="entry name" value="PRK06558.1"/>
    <property type="match status" value="1"/>
</dbReference>
<accession>A0A1G1WZD2</accession>
<dbReference type="GO" id="GO:0046961">
    <property type="term" value="F:proton-transporting ATPase activity, rotational mechanism"/>
    <property type="evidence" value="ECO:0007669"/>
    <property type="project" value="InterPro"/>
</dbReference>
<dbReference type="PRINTS" id="PR00122">
    <property type="entry name" value="VACATPASE"/>
</dbReference>
<evidence type="ECO:0000256" key="7">
    <source>
        <dbReference type="ARBA" id="ARBA00023136"/>
    </source>
</evidence>
<sequence length="159" mass="15805">MIEYGLMIAIVSAAMAAILAGIGSIIGVRTVGQASAGIVSEDPDKFGKVLILTALPGSQGIYGFLAAVIIASKIGILSGAPIDISVAQGFQILLATLPVGLLGMLSAIFQGRLAAAGVNIVAKKPDAGGKGVILAAIVETYAVLGLLITILLVNGLVLA</sequence>
<dbReference type="EMBL" id="MHHR01000033">
    <property type="protein sequence ID" value="OGY33064.1"/>
    <property type="molecule type" value="Genomic_DNA"/>
</dbReference>
<dbReference type="Pfam" id="PF00137">
    <property type="entry name" value="ATP-synt_C"/>
    <property type="match status" value="2"/>
</dbReference>
<evidence type="ECO:0000256" key="6">
    <source>
        <dbReference type="ARBA" id="ARBA00023065"/>
    </source>
</evidence>
<dbReference type="GO" id="GO:0033179">
    <property type="term" value="C:proton-transporting V-type ATPase, V0 domain"/>
    <property type="evidence" value="ECO:0007669"/>
    <property type="project" value="InterPro"/>
</dbReference>
<proteinExistence type="inferred from homology"/>
<keyword evidence="4 8" id="KW-0812">Transmembrane</keyword>
<feature type="transmembrane region" description="Helical" evidence="8">
    <location>
        <begin position="49"/>
        <end position="70"/>
    </location>
</feature>
<dbReference type="SUPFAM" id="SSF81333">
    <property type="entry name" value="F1F0 ATP synthase subunit C"/>
    <property type="match status" value="2"/>
</dbReference>
<feature type="transmembrane region" description="Helical" evidence="8">
    <location>
        <begin position="6"/>
        <end position="28"/>
    </location>
</feature>
<dbReference type="FunFam" id="1.20.120.610:FF:000005">
    <property type="entry name" value="V-type sodium ATPase subunit K"/>
    <property type="match status" value="1"/>
</dbReference>
<comment type="subcellular location">
    <subcellularLocation>
        <location evidence="1">Membrane</location>
        <topology evidence="1">Multi-pass membrane protein</topology>
    </subcellularLocation>
</comment>
<comment type="caution">
    <text evidence="10">The sequence shown here is derived from an EMBL/GenBank/DDBJ whole genome shotgun (WGS) entry which is preliminary data.</text>
</comment>
<dbReference type="CDD" id="cd18179">
    <property type="entry name" value="ATP-synt_Vo_Ao_c_NTPK_rpt1"/>
    <property type="match status" value="1"/>
</dbReference>
<evidence type="ECO:0000256" key="2">
    <source>
        <dbReference type="ARBA" id="ARBA00007296"/>
    </source>
</evidence>
<dbReference type="AlphaFoldDB" id="A0A1G1WZD2"/>
<dbReference type="CDD" id="cd18180">
    <property type="entry name" value="ATP-synt_Vo_Ao_c_NTPK_rpt2"/>
    <property type="match status" value="1"/>
</dbReference>
<feature type="domain" description="V-ATPase proteolipid subunit C-like" evidence="9">
    <location>
        <begin position="95"/>
        <end position="152"/>
    </location>
</feature>
<evidence type="ECO:0000256" key="3">
    <source>
        <dbReference type="ARBA" id="ARBA00022448"/>
    </source>
</evidence>
<organism evidence="10 11">
    <name type="scientific">Candidatus Andersenbacteria bacterium RIFCSPHIGHO2_12_FULL_45_11</name>
    <dbReference type="NCBI Taxonomy" id="1797281"/>
    <lineage>
        <taxon>Bacteria</taxon>
        <taxon>Candidatus Anderseniibacteriota</taxon>
    </lineage>
</organism>
<evidence type="ECO:0000313" key="10">
    <source>
        <dbReference type="EMBL" id="OGY33064.1"/>
    </source>
</evidence>
<feature type="domain" description="V-ATPase proteolipid subunit C-like" evidence="9">
    <location>
        <begin position="12"/>
        <end position="70"/>
    </location>
</feature>
<dbReference type="PANTHER" id="PTHR10263">
    <property type="entry name" value="V-TYPE PROTON ATPASE PROTEOLIPID SUBUNIT"/>
    <property type="match status" value="1"/>
</dbReference>
<gene>
    <name evidence="10" type="ORF">A3D99_01240</name>
</gene>
<evidence type="ECO:0000313" key="11">
    <source>
        <dbReference type="Proteomes" id="UP000177528"/>
    </source>
</evidence>
<name>A0A1G1WZD2_9BACT</name>
<dbReference type="InterPro" id="IPR002379">
    <property type="entry name" value="ATPase_proteolipid_c-like_dom"/>
</dbReference>
<evidence type="ECO:0000256" key="8">
    <source>
        <dbReference type="RuleBase" id="RU363060"/>
    </source>
</evidence>
<evidence type="ECO:0000256" key="5">
    <source>
        <dbReference type="ARBA" id="ARBA00022989"/>
    </source>
</evidence>